<comment type="caution">
    <text evidence="1">The sequence shown here is derived from an EMBL/GenBank/DDBJ whole genome shotgun (WGS) entry which is preliminary data.</text>
</comment>
<proteinExistence type="predicted"/>
<gene>
    <name evidence="1" type="ORF">FJD37_18240</name>
</gene>
<organism evidence="1 2">
    <name type="scientific">Pseudomonas saxonica</name>
    <dbReference type="NCBI Taxonomy" id="2600598"/>
    <lineage>
        <taxon>Bacteria</taxon>
        <taxon>Pseudomonadati</taxon>
        <taxon>Pseudomonadota</taxon>
        <taxon>Gammaproteobacteria</taxon>
        <taxon>Pseudomonadales</taxon>
        <taxon>Pseudomonadaceae</taxon>
        <taxon>Pseudomonas</taxon>
    </lineage>
</organism>
<dbReference type="AlphaFoldDB" id="A0A5C5PUL6"/>
<accession>A0A5C5PUL6</accession>
<dbReference type="EMBL" id="VFIP01000041">
    <property type="protein sequence ID" value="TWR86623.1"/>
    <property type="molecule type" value="Genomic_DNA"/>
</dbReference>
<sequence length="246" mass="27699">MIDWKQVGNEIPDKLSKNQERPIMLSAEDQDFISNEMSISLASISSKLSENALFPYTDRLESAISFFIRSILTQNKSGYFFSGGSFQLSPAQVQINNYSAKLSEDLSGTEALPVLDTLRCAFSQFARNGLLELFTCQENVGWYPKVILKKELRPNDISDLPSLVTLYRGTDITEHTTSSYGQSWTTRKEIAHLFAFKNYVGEPSFEVGNRVILITKISKEHAYFSNQTGEFEVVIDVGKISHVEVV</sequence>
<dbReference type="RefSeq" id="WP_146426832.1">
    <property type="nucleotide sequence ID" value="NZ_VFIP01000041.1"/>
</dbReference>
<dbReference type="OrthoDB" id="7063890at2"/>
<reference evidence="1 2" key="1">
    <citation type="submission" date="2019-06" db="EMBL/GenBank/DDBJ databases">
        <title>Pseudomonas bimorpha sp. nov. isolated from bovine raw milk and skim milk concentrate.</title>
        <authorList>
            <person name="Hofmann K."/>
            <person name="Huptas C."/>
            <person name="Doll E."/>
            <person name="Scherer S."/>
            <person name="Wenning M."/>
        </authorList>
    </citation>
    <scope>NUCLEOTIDE SEQUENCE [LARGE SCALE GENOMIC DNA]</scope>
    <source>
        <strain evidence="1 2">DSM 108990</strain>
    </source>
</reference>
<evidence type="ECO:0000313" key="2">
    <source>
        <dbReference type="Proteomes" id="UP000317901"/>
    </source>
</evidence>
<name>A0A5C5PUL6_9PSED</name>
<dbReference type="Proteomes" id="UP000317901">
    <property type="component" value="Unassembled WGS sequence"/>
</dbReference>
<evidence type="ECO:0000313" key="1">
    <source>
        <dbReference type="EMBL" id="TWR86623.1"/>
    </source>
</evidence>
<protein>
    <submittedName>
        <fullName evidence="1">Uncharacterized protein</fullName>
    </submittedName>
</protein>